<dbReference type="GO" id="GO:0061630">
    <property type="term" value="F:ubiquitin protein ligase activity"/>
    <property type="evidence" value="ECO:0007669"/>
    <property type="project" value="UniProtKB-EC"/>
</dbReference>
<dbReference type="SUPFAM" id="SSF57850">
    <property type="entry name" value="RING/U-box"/>
    <property type="match status" value="1"/>
</dbReference>
<keyword evidence="5" id="KW-0808">Transferase</keyword>
<dbReference type="GO" id="GO:0008270">
    <property type="term" value="F:zinc ion binding"/>
    <property type="evidence" value="ECO:0007669"/>
    <property type="project" value="UniProtKB-KW"/>
</dbReference>
<dbReference type="InterPro" id="IPR002867">
    <property type="entry name" value="IBR_dom"/>
</dbReference>
<dbReference type="Proteomes" id="UP000237105">
    <property type="component" value="Unassembled WGS sequence"/>
</dbReference>
<evidence type="ECO:0000256" key="8">
    <source>
        <dbReference type="ARBA" id="ARBA00022771"/>
    </source>
</evidence>
<dbReference type="GO" id="GO:0016874">
    <property type="term" value="F:ligase activity"/>
    <property type="evidence" value="ECO:0007669"/>
    <property type="project" value="UniProtKB-KW"/>
</dbReference>
<evidence type="ECO:0000313" key="14">
    <source>
        <dbReference type="Proteomes" id="UP000237105"/>
    </source>
</evidence>
<feature type="domain" description="RING-type" evidence="12">
    <location>
        <begin position="31"/>
        <end position="210"/>
    </location>
</feature>
<dbReference type="PROSITE" id="PS51873">
    <property type="entry name" value="TRIAD"/>
    <property type="match status" value="1"/>
</dbReference>
<organism evidence="13 14">
    <name type="scientific">Parasponia andersonii</name>
    <name type="common">Sponia andersonii</name>
    <dbReference type="NCBI Taxonomy" id="3476"/>
    <lineage>
        <taxon>Eukaryota</taxon>
        <taxon>Viridiplantae</taxon>
        <taxon>Streptophyta</taxon>
        <taxon>Embryophyta</taxon>
        <taxon>Tracheophyta</taxon>
        <taxon>Spermatophyta</taxon>
        <taxon>Magnoliopsida</taxon>
        <taxon>eudicotyledons</taxon>
        <taxon>Gunneridae</taxon>
        <taxon>Pentapetalae</taxon>
        <taxon>rosids</taxon>
        <taxon>fabids</taxon>
        <taxon>Rosales</taxon>
        <taxon>Cannabaceae</taxon>
        <taxon>Parasponia</taxon>
    </lineage>
</organism>
<protein>
    <recommendedName>
        <fullName evidence="4">RBR-type E3 ubiquitin transferase</fullName>
        <ecNumber evidence="4">2.3.2.31</ecNumber>
    </recommendedName>
</protein>
<name>A0A2P5CQ15_PARAD</name>
<feature type="compositionally biased region" description="Basic residues" evidence="11">
    <location>
        <begin position="1"/>
        <end position="13"/>
    </location>
</feature>
<dbReference type="InterPro" id="IPR017907">
    <property type="entry name" value="Znf_RING_CS"/>
</dbReference>
<evidence type="ECO:0000256" key="1">
    <source>
        <dbReference type="ARBA" id="ARBA00001798"/>
    </source>
</evidence>
<dbReference type="InterPro" id="IPR013083">
    <property type="entry name" value="Znf_RING/FYVE/PHD"/>
</dbReference>
<dbReference type="InterPro" id="IPR044066">
    <property type="entry name" value="TRIAD_supradom"/>
</dbReference>
<dbReference type="PANTHER" id="PTHR11685">
    <property type="entry name" value="RBR FAMILY RING FINGER AND IBR DOMAIN-CONTAINING"/>
    <property type="match status" value="1"/>
</dbReference>
<evidence type="ECO:0000256" key="3">
    <source>
        <dbReference type="ARBA" id="ARBA00004906"/>
    </source>
</evidence>
<keyword evidence="9" id="KW-0833">Ubl conjugation pathway</keyword>
<evidence type="ECO:0000256" key="6">
    <source>
        <dbReference type="ARBA" id="ARBA00022723"/>
    </source>
</evidence>
<dbReference type="STRING" id="3476.A0A2P5CQ15"/>
<dbReference type="GO" id="GO:0016567">
    <property type="term" value="P:protein ubiquitination"/>
    <property type="evidence" value="ECO:0007669"/>
    <property type="project" value="UniProtKB-UniPathway"/>
</dbReference>
<feature type="compositionally biased region" description="Basic and acidic residues" evidence="11">
    <location>
        <begin position="14"/>
        <end position="24"/>
    </location>
</feature>
<accession>A0A2P5CQ15</accession>
<evidence type="ECO:0000256" key="2">
    <source>
        <dbReference type="ARBA" id="ARBA00001947"/>
    </source>
</evidence>
<gene>
    <name evidence="13" type="ORF">PanWU01x14_133930</name>
</gene>
<evidence type="ECO:0000259" key="12">
    <source>
        <dbReference type="PROSITE" id="PS51873"/>
    </source>
</evidence>
<proteinExistence type="predicted"/>
<dbReference type="OrthoDB" id="10009520at2759"/>
<evidence type="ECO:0000313" key="13">
    <source>
        <dbReference type="EMBL" id="PON63121.1"/>
    </source>
</evidence>
<comment type="caution">
    <text evidence="13">The sequence shown here is derived from an EMBL/GenBank/DDBJ whole genome shotgun (WGS) entry which is preliminary data.</text>
</comment>
<evidence type="ECO:0000256" key="5">
    <source>
        <dbReference type="ARBA" id="ARBA00022679"/>
    </source>
</evidence>
<keyword evidence="13" id="KW-0436">Ligase</keyword>
<keyword evidence="14" id="KW-1185">Reference proteome</keyword>
<dbReference type="InterPro" id="IPR031127">
    <property type="entry name" value="E3_UB_ligase_RBR"/>
</dbReference>
<dbReference type="AlphaFoldDB" id="A0A2P5CQ15"/>
<comment type="pathway">
    <text evidence="3">Protein modification; protein ubiquitination.</text>
</comment>
<dbReference type="Gene3D" id="3.30.40.10">
    <property type="entry name" value="Zinc/RING finger domain, C3HC4 (zinc finger)"/>
    <property type="match status" value="1"/>
</dbReference>
<sequence>MARTKKTKARRFKGKEPSKRNKDTKECSGRLLSFCGTCMDKKTKAEMPMMSNNSSGSYCSHSYCKVCISNHVAAKISQNILKVNCPELGCYSFLEPQNCGSFIPQQVLDGWEAALCETIIGSEKIYCPYKDFSATLVDDGTEVVTSAECPHCYRLFCARCQGQWHAGSECESSEGSHDNMDKQFIDLAQREHWQKYTNRGFFAQKIDGCA</sequence>
<dbReference type="EC" id="2.3.2.31" evidence="4"/>
<evidence type="ECO:0000256" key="10">
    <source>
        <dbReference type="ARBA" id="ARBA00022833"/>
    </source>
</evidence>
<comment type="catalytic activity">
    <reaction evidence="1">
        <text>[E2 ubiquitin-conjugating enzyme]-S-ubiquitinyl-L-cysteine + [acceptor protein]-L-lysine = [E2 ubiquitin-conjugating enzyme]-L-cysteine + [acceptor protein]-N(6)-ubiquitinyl-L-lysine.</text>
        <dbReference type="EC" id="2.3.2.31"/>
    </reaction>
</comment>
<dbReference type="UniPathway" id="UPA00143"/>
<comment type="cofactor">
    <cofactor evidence="2">
        <name>Zn(2+)</name>
        <dbReference type="ChEBI" id="CHEBI:29105"/>
    </cofactor>
</comment>
<feature type="region of interest" description="Disordered" evidence="11">
    <location>
        <begin position="1"/>
        <end position="24"/>
    </location>
</feature>
<dbReference type="SMART" id="SM00647">
    <property type="entry name" value="IBR"/>
    <property type="match status" value="1"/>
</dbReference>
<keyword evidence="7" id="KW-0677">Repeat</keyword>
<dbReference type="FunFam" id="3.30.40.10:FF:000230">
    <property type="entry name" value="RBR-type E3 ubiquitin transferase"/>
    <property type="match status" value="1"/>
</dbReference>
<evidence type="ECO:0000256" key="7">
    <source>
        <dbReference type="ARBA" id="ARBA00022737"/>
    </source>
</evidence>
<evidence type="ECO:0000256" key="11">
    <source>
        <dbReference type="SAM" id="MobiDB-lite"/>
    </source>
</evidence>
<evidence type="ECO:0000256" key="9">
    <source>
        <dbReference type="ARBA" id="ARBA00022786"/>
    </source>
</evidence>
<evidence type="ECO:0000256" key="4">
    <source>
        <dbReference type="ARBA" id="ARBA00012251"/>
    </source>
</evidence>
<dbReference type="EMBL" id="JXTB01000107">
    <property type="protein sequence ID" value="PON63121.1"/>
    <property type="molecule type" value="Genomic_DNA"/>
</dbReference>
<reference evidence="14" key="1">
    <citation type="submission" date="2016-06" db="EMBL/GenBank/DDBJ databases">
        <title>Parallel loss of symbiosis genes in relatives of nitrogen-fixing non-legume Parasponia.</title>
        <authorList>
            <person name="Van Velzen R."/>
            <person name="Holmer R."/>
            <person name="Bu F."/>
            <person name="Rutten L."/>
            <person name="Van Zeijl A."/>
            <person name="Liu W."/>
            <person name="Santuari L."/>
            <person name="Cao Q."/>
            <person name="Sharma T."/>
            <person name="Shen D."/>
            <person name="Roswanjaya Y."/>
            <person name="Wardhani T."/>
            <person name="Kalhor M.S."/>
            <person name="Jansen J."/>
            <person name="Van den Hoogen J."/>
            <person name="Gungor B."/>
            <person name="Hartog M."/>
            <person name="Hontelez J."/>
            <person name="Verver J."/>
            <person name="Yang W.-C."/>
            <person name="Schijlen E."/>
            <person name="Repin R."/>
            <person name="Schilthuizen M."/>
            <person name="Schranz E."/>
            <person name="Heidstra R."/>
            <person name="Miyata K."/>
            <person name="Fedorova E."/>
            <person name="Kohlen W."/>
            <person name="Bisseling T."/>
            <person name="Smit S."/>
            <person name="Geurts R."/>
        </authorList>
    </citation>
    <scope>NUCLEOTIDE SEQUENCE [LARGE SCALE GENOMIC DNA]</scope>
    <source>
        <strain evidence="14">cv. WU1-14</strain>
    </source>
</reference>
<keyword evidence="8" id="KW-0863">Zinc-finger</keyword>
<keyword evidence="6" id="KW-0479">Metal-binding</keyword>
<keyword evidence="10" id="KW-0862">Zinc</keyword>
<dbReference type="PROSITE" id="PS00518">
    <property type="entry name" value="ZF_RING_1"/>
    <property type="match status" value="1"/>
</dbReference>